<feature type="transmembrane region" description="Helical" evidence="1">
    <location>
        <begin position="143"/>
        <end position="160"/>
    </location>
</feature>
<dbReference type="Proteomes" id="UP000678513">
    <property type="component" value="Chromosome"/>
</dbReference>
<dbReference type="EMBL" id="CP072384">
    <property type="protein sequence ID" value="QUC08097.1"/>
    <property type="molecule type" value="Genomic_DNA"/>
</dbReference>
<evidence type="ECO:0000313" key="3">
    <source>
        <dbReference type="Proteomes" id="UP000678513"/>
    </source>
</evidence>
<gene>
    <name evidence="2" type="ORF">J5A65_14520</name>
</gene>
<proteinExistence type="predicted"/>
<feature type="transmembrane region" description="Helical" evidence="1">
    <location>
        <begin position="105"/>
        <end position="123"/>
    </location>
</feature>
<keyword evidence="1" id="KW-0812">Transmembrane</keyword>
<evidence type="ECO:0000256" key="1">
    <source>
        <dbReference type="SAM" id="Phobius"/>
    </source>
</evidence>
<accession>A0ABX7Y5K0</accession>
<feature type="transmembrane region" description="Helical" evidence="1">
    <location>
        <begin position="181"/>
        <end position="200"/>
    </location>
</feature>
<keyword evidence="3" id="KW-1185">Reference proteome</keyword>
<name>A0ABX7Y5K0_9ACTN</name>
<feature type="transmembrane region" description="Helical" evidence="1">
    <location>
        <begin position="229"/>
        <end position="248"/>
    </location>
</feature>
<evidence type="ECO:0000313" key="2">
    <source>
        <dbReference type="EMBL" id="QUC08097.1"/>
    </source>
</evidence>
<feature type="transmembrane region" description="Helical" evidence="1">
    <location>
        <begin position="77"/>
        <end position="98"/>
    </location>
</feature>
<sequence length="264" mass="27091">MSEPARKTPLYVTMEEPITIGMLCRCFLALLVGGLLGLSLFTLGAQLDAKEVDSSAVACVVLGCFLIPSMASSEDTAHPAVLFSVGTGALLVCLPLSFTNPAHYLLPWLGGAAFLGGGTVLLIRFANPSSTPGGHTPTLGEHAWSAVAGLLGGLLAYLPLMVQNMATKLTGGRAEAETVGAILLPCVLTIGATVLVFYLIAMRSCLGIFIMVASCLTTAVVVSSAKQDILGAMVFGMTAISAIAPLLGPGPVEPPVLRIQALPD</sequence>
<keyword evidence="1" id="KW-0472">Membrane</keyword>
<feature type="transmembrane region" description="Helical" evidence="1">
    <location>
        <begin position="206"/>
        <end position="222"/>
    </location>
</feature>
<protein>
    <submittedName>
        <fullName evidence="2">Uncharacterized protein</fullName>
    </submittedName>
</protein>
<reference evidence="2 3" key="1">
    <citation type="submission" date="2021-03" db="EMBL/GenBank/DDBJ databases">
        <title>Human Oral Microbial Genomes.</title>
        <authorList>
            <person name="Johnston C.D."/>
            <person name="Chen T."/>
            <person name="Dewhirst F.E."/>
        </authorList>
    </citation>
    <scope>NUCLEOTIDE SEQUENCE [LARGE SCALE GENOMIC DNA]</scope>
    <source>
        <strain evidence="2 3">DSMZ 100122</strain>
    </source>
</reference>
<keyword evidence="1" id="KW-1133">Transmembrane helix</keyword>
<dbReference type="RefSeq" id="WP_212323598.1">
    <property type="nucleotide sequence ID" value="NZ_AP024463.1"/>
</dbReference>
<feature type="transmembrane region" description="Helical" evidence="1">
    <location>
        <begin position="20"/>
        <end position="43"/>
    </location>
</feature>
<organism evidence="2 3">
    <name type="scientific">Arachnia rubra</name>
    <dbReference type="NCBI Taxonomy" id="1547448"/>
    <lineage>
        <taxon>Bacteria</taxon>
        <taxon>Bacillati</taxon>
        <taxon>Actinomycetota</taxon>
        <taxon>Actinomycetes</taxon>
        <taxon>Propionibacteriales</taxon>
        <taxon>Propionibacteriaceae</taxon>
        <taxon>Arachnia</taxon>
    </lineage>
</organism>